<reference evidence="2 3" key="1">
    <citation type="submission" date="2018-10" db="EMBL/GenBank/DDBJ databases">
        <title>Natrarchaeobius chitinivorans gen. nov., sp. nov., and Natrarchaeobius haloalkaliphilus sp. nov., alkaliphilic, chitin-utilizing haloarchaea from hypersaline alkaline lakes.</title>
        <authorList>
            <person name="Sorokin D.Y."/>
            <person name="Elcheninov A.G."/>
            <person name="Kostrikina N.A."/>
            <person name="Bale N.J."/>
            <person name="Sinninghe Damste J.S."/>
            <person name="Khijniak T.V."/>
            <person name="Kublanov I.V."/>
            <person name="Toshchakov S.V."/>
        </authorList>
    </citation>
    <scope>NUCLEOTIDE SEQUENCE [LARGE SCALE GENOMIC DNA]</scope>
    <source>
        <strain evidence="2 3">AArcht7</strain>
    </source>
</reference>
<gene>
    <name evidence="2" type="ORF">EA472_22055</name>
</gene>
<dbReference type="OrthoDB" id="221929at2157"/>
<sequence length="72" mass="7678">MHPALGTAFDRVAAREGREATALPPLYEAVDPESLTALLESPSAVTVRFAYAGYVIVIGPSPHEVEVIGEDR</sequence>
<dbReference type="AlphaFoldDB" id="A0A3N6PD13"/>
<dbReference type="Pfam" id="PF18545">
    <property type="entry name" value="HalOD1"/>
    <property type="match status" value="1"/>
</dbReference>
<evidence type="ECO:0000313" key="2">
    <source>
        <dbReference type="EMBL" id="RQG94795.1"/>
    </source>
</evidence>
<comment type="caution">
    <text evidence="2">The sequence shown here is derived from an EMBL/GenBank/DDBJ whole genome shotgun (WGS) entry which is preliminary data.</text>
</comment>
<dbReference type="InterPro" id="IPR040624">
    <property type="entry name" value="HalOD1"/>
</dbReference>
<dbReference type="Proteomes" id="UP000281431">
    <property type="component" value="Unassembled WGS sequence"/>
</dbReference>
<name>A0A3N6PD13_NATCH</name>
<organism evidence="2 3">
    <name type="scientific">Natrarchaeobius chitinivorans</name>
    <dbReference type="NCBI Taxonomy" id="1679083"/>
    <lineage>
        <taxon>Archaea</taxon>
        <taxon>Methanobacteriati</taxon>
        <taxon>Methanobacteriota</taxon>
        <taxon>Stenosarchaea group</taxon>
        <taxon>Halobacteria</taxon>
        <taxon>Halobacteriales</taxon>
        <taxon>Natrialbaceae</taxon>
        <taxon>Natrarchaeobius</taxon>
    </lineage>
</organism>
<evidence type="ECO:0000313" key="3">
    <source>
        <dbReference type="Proteomes" id="UP000281431"/>
    </source>
</evidence>
<proteinExistence type="predicted"/>
<feature type="domain" description="Halobacterial output" evidence="1">
    <location>
        <begin position="10"/>
        <end position="59"/>
    </location>
</feature>
<evidence type="ECO:0000259" key="1">
    <source>
        <dbReference type="Pfam" id="PF18545"/>
    </source>
</evidence>
<protein>
    <recommendedName>
        <fullName evidence="1">Halobacterial output domain-containing protein</fullName>
    </recommendedName>
</protein>
<keyword evidence="3" id="KW-1185">Reference proteome</keyword>
<dbReference type="EMBL" id="REFZ01000041">
    <property type="protein sequence ID" value="RQG94795.1"/>
    <property type="molecule type" value="Genomic_DNA"/>
</dbReference>
<accession>A0A3N6PD13</accession>